<dbReference type="Proteomes" id="UP000289862">
    <property type="component" value="Chromosome"/>
</dbReference>
<organism evidence="1 2">
    <name type="scientific">Mycoplasmopsis gallopavonis</name>
    <dbReference type="NCBI Taxonomy" id="76629"/>
    <lineage>
        <taxon>Bacteria</taxon>
        <taxon>Bacillati</taxon>
        <taxon>Mycoplasmatota</taxon>
        <taxon>Mycoplasmoidales</taxon>
        <taxon>Metamycoplasmataceae</taxon>
        <taxon>Mycoplasmopsis</taxon>
    </lineage>
</organism>
<evidence type="ECO:0000313" key="1">
    <source>
        <dbReference type="EMBL" id="VEU72796.1"/>
    </source>
</evidence>
<reference evidence="1 2" key="1">
    <citation type="submission" date="2019-01" db="EMBL/GenBank/DDBJ databases">
        <authorList>
            <consortium name="Pathogen Informatics"/>
        </authorList>
    </citation>
    <scope>NUCLEOTIDE SEQUENCE [LARGE SCALE GENOMIC DNA]</scope>
    <source>
        <strain evidence="1 2">NCTC10186</strain>
    </source>
</reference>
<dbReference type="AlphaFoldDB" id="A0A449AZB1"/>
<proteinExistence type="predicted"/>
<gene>
    <name evidence="1" type="ORF">NCTC10186_00267</name>
</gene>
<protein>
    <submittedName>
        <fullName evidence="1">Uncharacterized protein</fullName>
    </submittedName>
</protein>
<dbReference type="EMBL" id="LR215031">
    <property type="protein sequence ID" value="VEU72796.1"/>
    <property type="molecule type" value="Genomic_DNA"/>
</dbReference>
<sequence>MKVNNKIELNDEVLNFLNITNTVKPTKNSIVYHFDLHHFQNIKIIAHKIKRMLGEYSFDFDEIYNKLLQQSVETIQTYLQNEAFKKIQFKLFFWTDLKYKTLNYFNSINNKQFRFERNLSNLNFNKNSLEEIRNHSINLNDKNEKEYLIQLIQKSKNKLSETEQEFIKSFLENKNNLYFTKIKQTQILQKIKSKLFC</sequence>
<dbReference type="OrthoDB" id="398585at2"/>
<keyword evidence="2" id="KW-1185">Reference proteome</keyword>
<dbReference type="KEGG" id="mgal:NCTC10186_00267"/>
<dbReference type="RefSeq" id="WP_119571810.1">
    <property type="nucleotide sequence ID" value="NZ_LR215031.1"/>
</dbReference>
<evidence type="ECO:0000313" key="2">
    <source>
        <dbReference type="Proteomes" id="UP000289862"/>
    </source>
</evidence>
<accession>A0A449AZB1</accession>
<name>A0A449AZB1_9BACT</name>